<keyword evidence="4" id="KW-1185">Reference proteome</keyword>
<gene>
    <name evidence="3" type="ORF">MAR_008744</name>
</gene>
<evidence type="ECO:0000256" key="1">
    <source>
        <dbReference type="SAM" id="MobiDB-lite"/>
    </source>
</evidence>
<dbReference type="Proteomes" id="UP001164746">
    <property type="component" value="Chromosome 4"/>
</dbReference>
<accession>A0ABY7E4V9</accession>
<dbReference type="InterPro" id="IPR035979">
    <property type="entry name" value="RBD_domain_sf"/>
</dbReference>
<evidence type="ECO:0000313" key="4">
    <source>
        <dbReference type="Proteomes" id="UP001164746"/>
    </source>
</evidence>
<protein>
    <submittedName>
        <fullName evidence="3">RU17-like protein</fullName>
    </submittedName>
</protein>
<dbReference type="EMBL" id="CP111015">
    <property type="protein sequence ID" value="WAR02186.1"/>
    <property type="molecule type" value="Genomic_DNA"/>
</dbReference>
<evidence type="ECO:0000259" key="2">
    <source>
        <dbReference type="Pfam" id="PF00076"/>
    </source>
</evidence>
<proteinExistence type="predicted"/>
<feature type="compositionally biased region" description="Low complexity" evidence="1">
    <location>
        <begin position="9"/>
        <end position="23"/>
    </location>
</feature>
<reference evidence="3" key="1">
    <citation type="submission" date="2022-11" db="EMBL/GenBank/DDBJ databases">
        <title>Centuries of genome instability and evolution in soft-shell clam transmissible cancer (bioRxiv).</title>
        <authorList>
            <person name="Hart S.F.M."/>
            <person name="Yonemitsu M.A."/>
            <person name="Giersch R.M."/>
            <person name="Beal B.F."/>
            <person name="Arriagada G."/>
            <person name="Davis B.W."/>
            <person name="Ostrander E.A."/>
            <person name="Goff S.P."/>
            <person name="Metzger M.J."/>
        </authorList>
    </citation>
    <scope>NUCLEOTIDE SEQUENCE</scope>
    <source>
        <strain evidence="3">MELC-2E11</strain>
        <tissue evidence="3">Siphon/mantle</tissue>
    </source>
</reference>
<dbReference type="SUPFAM" id="SSF54928">
    <property type="entry name" value="RNA-binding domain, RBD"/>
    <property type="match status" value="1"/>
</dbReference>
<feature type="region of interest" description="Disordered" evidence="1">
    <location>
        <begin position="1"/>
        <end position="24"/>
    </location>
</feature>
<dbReference type="Pfam" id="PF00076">
    <property type="entry name" value="RRM_1"/>
    <property type="match status" value="1"/>
</dbReference>
<evidence type="ECO:0000313" key="3">
    <source>
        <dbReference type="EMBL" id="WAR02186.1"/>
    </source>
</evidence>
<organism evidence="3 4">
    <name type="scientific">Mya arenaria</name>
    <name type="common">Soft-shell clam</name>
    <dbReference type="NCBI Taxonomy" id="6604"/>
    <lineage>
        <taxon>Eukaryota</taxon>
        <taxon>Metazoa</taxon>
        <taxon>Spiralia</taxon>
        <taxon>Lophotrochozoa</taxon>
        <taxon>Mollusca</taxon>
        <taxon>Bivalvia</taxon>
        <taxon>Autobranchia</taxon>
        <taxon>Heteroconchia</taxon>
        <taxon>Euheterodonta</taxon>
        <taxon>Imparidentia</taxon>
        <taxon>Neoheterodontei</taxon>
        <taxon>Myida</taxon>
        <taxon>Myoidea</taxon>
        <taxon>Myidae</taxon>
        <taxon>Mya</taxon>
    </lineage>
</organism>
<dbReference type="InterPro" id="IPR000504">
    <property type="entry name" value="RRM_dom"/>
</dbReference>
<feature type="domain" description="RRM" evidence="2">
    <location>
        <begin position="61"/>
        <end position="93"/>
    </location>
</feature>
<name>A0ABY7E4V9_MYAAR</name>
<sequence>MLIQGCSTPNSGNSNIPNGSLGPDNGSSKLKVMLIQGCSTPNSGSSNLEQWQLYLRIYPLLQIKLASDKISESGKPRGYAFIEYEHERDMHYCSN</sequence>